<gene>
    <name evidence="1" type="ORF">LITE_LOCUS24493</name>
</gene>
<evidence type="ECO:0000313" key="1">
    <source>
        <dbReference type="EMBL" id="CAI0434949.1"/>
    </source>
</evidence>
<sequence>MPVKESRVSKTKFVAGTTFSSSLITLMRRSSLTKGWEI</sequence>
<dbReference type="Proteomes" id="UP001154282">
    <property type="component" value="Unassembled WGS sequence"/>
</dbReference>
<organism evidence="1 2">
    <name type="scientific">Linum tenue</name>
    <dbReference type="NCBI Taxonomy" id="586396"/>
    <lineage>
        <taxon>Eukaryota</taxon>
        <taxon>Viridiplantae</taxon>
        <taxon>Streptophyta</taxon>
        <taxon>Embryophyta</taxon>
        <taxon>Tracheophyta</taxon>
        <taxon>Spermatophyta</taxon>
        <taxon>Magnoliopsida</taxon>
        <taxon>eudicotyledons</taxon>
        <taxon>Gunneridae</taxon>
        <taxon>Pentapetalae</taxon>
        <taxon>rosids</taxon>
        <taxon>fabids</taxon>
        <taxon>Malpighiales</taxon>
        <taxon>Linaceae</taxon>
        <taxon>Linum</taxon>
    </lineage>
</organism>
<evidence type="ECO:0000313" key="2">
    <source>
        <dbReference type="Proteomes" id="UP001154282"/>
    </source>
</evidence>
<dbReference type="AlphaFoldDB" id="A0AAV0LK46"/>
<comment type="caution">
    <text evidence="1">The sequence shown here is derived from an EMBL/GenBank/DDBJ whole genome shotgun (WGS) entry which is preliminary data.</text>
</comment>
<name>A0AAV0LK46_9ROSI</name>
<reference evidence="1" key="1">
    <citation type="submission" date="2022-08" db="EMBL/GenBank/DDBJ databases">
        <authorList>
            <person name="Gutierrez-Valencia J."/>
        </authorList>
    </citation>
    <scope>NUCLEOTIDE SEQUENCE</scope>
</reference>
<keyword evidence="2" id="KW-1185">Reference proteome</keyword>
<accession>A0AAV0LK46</accession>
<dbReference type="EMBL" id="CAMGYJ010000006">
    <property type="protein sequence ID" value="CAI0434949.1"/>
    <property type="molecule type" value="Genomic_DNA"/>
</dbReference>
<proteinExistence type="predicted"/>
<protein>
    <submittedName>
        <fullName evidence="1">Uncharacterized protein</fullName>
    </submittedName>
</protein>